<dbReference type="Proteomes" id="UP001153076">
    <property type="component" value="Unassembled WGS sequence"/>
</dbReference>
<dbReference type="AlphaFoldDB" id="A0A9Q1QAC4"/>
<dbReference type="OrthoDB" id="1695907at2759"/>
<name>A0A9Q1QAC4_9CARY</name>
<proteinExistence type="predicted"/>
<organism evidence="2 3">
    <name type="scientific">Carnegiea gigantea</name>
    <dbReference type="NCBI Taxonomy" id="171969"/>
    <lineage>
        <taxon>Eukaryota</taxon>
        <taxon>Viridiplantae</taxon>
        <taxon>Streptophyta</taxon>
        <taxon>Embryophyta</taxon>
        <taxon>Tracheophyta</taxon>
        <taxon>Spermatophyta</taxon>
        <taxon>Magnoliopsida</taxon>
        <taxon>eudicotyledons</taxon>
        <taxon>Gunneridae</taxon>
        <taxon>Pentapetalae</taxon>
        <taxon>Caryophyllales</taxon>
        <taxon>Cactineae</taxon>
        <taxon>Cactaceae</taxon>
        <taxon>Cactoideae</taxon>
        <taxon>Echinocereeae</taxon>
        <taxon>Carnegiea</taxon>
    </lineage>
</organism>
<evidence type="ECO:0000313" key="2">
    <source>
        <dbReference type="EMBL" id="KAJ8434863.1"/>
    </source>
</evidence>
<evidence type="ECO:0000256" key="1">
    <source>
        <dbReference type="SAM" id="MobiDB-lite"/>
    </source>
</evidence>
<keyword evidence="3" id="KW-1185">Reference proteome</keyword>
<sequence>MYWQRIRSYQLLESDDPKKLDDPQTLTCPNLDSGDKPKDENKPRIRKRVRFNLEVTTYELLPADDDTATSSLEFEGVNNSWEQRPEAEDEQPTTKLTTRFRSHYVVPVLNPIENLSQWKSIKKNVWRNVLTDSDFRVLLSECVLQFCTETRKSKARGSTSHSSNDHKVVARWSASRVEARTWRKISKGIMLEIARES</sequence>
<comment type="caution">
    <text evidence="2">The sequence shown here is derived from an EMBL/GenBank/DDBJ whole genome shotgun (WGS) entry which is preliminary data.</text>
</comment>
<reference evidence="2" key="1">
    <citation type="submission" date="2022-04" db="EMBL/GenBank/DDBJ databases">
        <title>Carnegiea gigantea Genome sequencing and assembly v2.</title>
        <authorList>
            <person name="Copetti D."/>
            <person name="Sanderson M.J."/>
            <person name="Burquez A."/>
            <person name="Wojciechowski M.F."/>
        </authorList>
    </citation>
    <scope>NUCLEOTIDE SEQUENCE</scope>
    <source>
        <strain evidence="2">SGP5-SGP5p</strain>
        <tissue evidence="2">Aerial part</tissue>
    </source>
</reference>
<gene>
    <name evidence="2" type="ORF">Cgig2_022142</name>
</gene>
<accession>A0A9Q1QAC4</accession>
<feature type="compositionally biased region" description="Basic and acidic residues" evidence="1">
    <location>
        <begin position="33"/>
        <end position="43"/>
    </location>
</feature>
<feature type="region of interest" description="Disordered" evidence="1">
    <location>
        <begin position="13"/>
        <end position="44"/>
    </location>
</feature>
<protein>
    <submittedName>
        <fullName evidence="2">Uncharacterized protein</fullName>
    </submittedName>
</protein>
<dbReference type="EMBL" id="JAKOGI010000448">
    <property type="protein sequence ID" value="KAJ8434863.1"/>
    <property type="molecule type" value="Genomic_DNA"/>
</dbReference>
<evidence type="ECO:0000313" key="3">
    <source>
        <dbReference type="Proteomes" id="UP001153076"/>
    </source>
</evidence>